<proteinExistence type="predicted"/>
<keyword evidence="2" id="KW-1185">Reference proteome</keyword>
<dbReference type="HOGENOM" id="CLU_1259146_0_0_2"/>
<dbReference type="InterPro" id="IPR010268">
    <property type="entry name" value="PaREP1"/>
</dbReference>
<dbReference type="eggNOG" id="arCOG03712">
    <property type="taxonomic scope" value="Archaea"/>
</dbReference>
<reference evidence="1 2" key="1">
    <citation type="journal article" date="2012" name="J. Bacteriol.">
        <title>Complete genome sequence of strain 1860, a crenarchaeon of the genus pyrobaculum able to grow with various electron acceptors.</title>
        <authorList>
            <person name="Mardanov A.V."/>
            <person name="Gumerov V.M."/>
            <person name="Slobodkina G.B."/>
            <person name="Beletsky A.V."/>
            <person name="Bonch-Osmolovskaya E.A."/>
            <person name="Ravin N.V."/>
            <person name="Skryabin K.G."/>
        </authorList>
    </citation>
    <scope>NUCLEOTIDE SEQUENCE [LARGE SCALE GENOMIC DNA]</scope>
    <source>
        <strain evidence="1 2">1860</strain>
    </source>
</reference>
<accession>G7VE41</accession>
<gene>
    <name evidence="1" type="ORF">P186_1387</name>
</gene>
<evidence type="ECO:0000313" key="1">
    <source>
        <dbReference type="EMBL" id="AET32814.1"/>
    </source>
</evidence>
<name>G7VE41_9CREN</name>
<protein>
    <submittedName>
        <fullName evidence="1">PaREP1</fullName>
    </submittedName>
</protein>
<dbReference type="Proteomes" id="UP000005867">
    <property type="component" value="Chromosome"/>
</dbReference>
<dbReference type="Pfam" id="PF05942">
    <property type="entry name" value="PaREP1"/>
    <property type="match status" value="1"/>
</dbReference>
<dbReference type="KEGG" id="pyr:P186_1387"/>
<dbReference type="AlphaFoldDB" id="G7VE41"/>
<dbReference type="EMBL" id="CP003098">
    <property type="protein sequence ID" value="AET32814.1"/>
    <property type="molecule type" value="Genomic_DNA"/>
</dbReference>
<organism evidence="1 2">
    <name type="scientific">Pyrobaculum ferrireducens</name>
    <dbReference type="NCBI Taxonomy" id="1104324"/>
    <lineage>
        <taxon>Archaea</taxon>
        <taxon>Thermoproteota</taxon>
        <taxon>Thermoprotei</taxon>
        <taxon>Thermoproteales</taxon>
        <taxon>Thermoproteaceae</taxon>
        <taxon>Pyrobaculum</taxon>
    </lineage>
</organism>
<evidence type="ECO:0000313" key="2">
    <source>
        <dbReference type="Proteomes" id="UP000005867"/>
    </source>
</evidence>
<sequence length="219" mass="24356">MWRPLALEFLRRGLVRNTAGKAFQAWRALMAALLRLELDKLKSVAKTEEERWLEAVAVPRVPTGRMKALSQMLEEVGHARIALGTALALNLHDYQYHGPDPDMALSKYRTRGEAARDVVLLLRELVVRVEAVKYRVGWSLHPPSSSRQAAASFVYRASLVSCGMSGAFLNYFRNSASPGPRIAPVAVEPSYWKRLALCISWGKGIKLVGSITRVAVSAW</sequence>
<dbReference type="BioCyc" id="PSP1104324:GJSN-1363-MONOMER"/>